<protein>
    <recommendedName>
        <fullName evidence="3">Pol-related protein</fullName>
    </recommendedName>
</protein>
<dbReference type="EMBL" id="DF142843">
    <property type="protein sequence ID" value="GAA47550.1"/>
    <property type="molecule type" value="Genomic_DNA"/>
</dbReference>
<gene>
    <name evidence="1" type="ORF">CLF_100503</name>
</gene>
<reference evidence="1" key="1">
    <citation type="journal article" date="2011" name="Genome Biol.">
        <title>The draft genome of the carcinogenic human liver fluke Clonorchis sinensis.</title>
        <authorList>
            <person name="Wang X."/>
            <person name="Chen W."/>
            <person name="Huang Y."/>
            <person name="Sun J."/>
            <person name="Men J."/>
            <person name="Liu H."/>
            <person name="Luo F."/>
            <person name="Guo L."/>
            <person name="Lv X."/>
            <person name="Deng C."/>
            <person name="Zhou C."/>
            <person name="Fan Y."/>
            <person name="Li X."/>
            <person name="Huang L."/>
            <person name="Hu Y."/>
            <person name="Liang C."/>
            <person name="Hu X."/>
            <person name="Xu J."/>
            <person name="Yu X."/>
        </authorList>
    </citation>
    <scope>NUCLEOTIDE SEQUENCE [LARGE SCALE GENOMIC DNA]</scope>
    <source>
        <strain evidence="1">Henan</strain>
    </source>
</reference>
<name>G7Y3L9_CLOSI</name>
<accession>G7Y3L9</accession>
<sequence>MPFLLHHEKTAQQAFAVLRMVRRTFFRVTRMDFQILYGAYVRPLLEYTNPVVYSGRTKDLTLIERVQRAATKMVADLKSMDHEMRLVVLDLSPLEYRRLRGNLILTYALVEQGLANGFFYR</sequence>
<proteinExistence type="predicted"/>
<dbReference type="AlphaFoldDB" id="G7Y3L9"/>
<evidence type="ECO:0000313" key="1">
    <source>
        <dbReference type="EMBL" id="GAA47550.1"/>
    </source>
</evidence>
<evidence type="ECO:0000313" key="2">
    <source>
        <dbReference type="Proteomes" id="UP000008909"/>
    </source>
</evidence>
<dbReference type="Proteomes" id="UP000008909">
    <property type="component" value="Unassembled WGS sequence"/>
</dbReference>
<evidence type="ECO:0008006" key="3">
    <source>
        <dbReference type="Google" id="ProtNLM"/>
    </source>
</evidence>
<reference key="2">
    <citation type="submission" date="2011-10" db="EMBL/GenBank/DDBJ databases">
        <title>The genome and transcriptome sequence of Clonorchis sinensis provide insights into the carcinogenic liver fluke.</title>
        <authorList>
            <person name="Wang X."/>
            <person name="Huang Y."/>
            <person name="Chen W."/>
            <person name="Liu H."/>
            <person name="Guo L."/>
            <person name="Chen Y."/>
            <person name="Luo F."/>
            <person name="Zhou W."/>
            <person name="Sun J."/>
            <person name="Mao Q."/>
            <person name="Liang P."/>
            <person name="Zhou C."/>
            <person name="Tian Y."/>
            <person name="Men J."/>
            <person name="Lv X."/>
            <person name="Huang L."/>
            <person name="Zhou J."/>
            <person name="Hu Y."/>
            <person name="Li R."/>
            <person name="Zhang F."/>
            <person name="Lei H."/>
            <person name="Li X."/>
            <person name="Hu X."/>
            <person name="Liang C."/>
            <person name="Xu J."/>
            <person name="Wu Z."/>
            <person name="Yu X."/>
        </authorList>
    </citation>
    <scope>NUCLEOTIDE SEQUENCE</scope>
    <source>
        <strain>Henan</strain>
    </source>
</reference>
<organism evidence="1 2">
    <name type="scientific">Clonorchis sinensis</name>
    <name type="common">Chinese liver fluke</name>
    <dbReference type="NCBI Taxonomy" id="79923"/>
    <lineage>
        <taxon>Eukaryota</taxon>
        <taxon>Metazoa</taxon>
        <taxon>Spiralia</taxon>
        <taxon>Lophotrochozoa</taxon>
        <taxon>Platyhelminthes</taxon>
        <taxon>Trematoda</taxon>
        <taxon>Digenea</taxon>
        <taxon>Opisthorchiida</taxon>
        <taxon>Opisthorchiata</taxon>
        <taxon>Opisthorchiidae</taxon>
        <taxon>Clonorchis</taxon>
    </lineage>
</organism>
<keyword evidence="2" id="KW-1185">Reference proteome</keyword>